<dbReference type="InterPro" id="IPR054705">
    <property type="entry name" value="Mop"/>
</dbReference>
<evidence type="ECO:0000256" key="2">
    <source>
        <dbReference type="ARBA" id="ARBA00022505"/>
    </source>
</evidence>
<dbReference type="InterPro" id="IPR036884">
    <property type="entry name" value="2Fe-2S-bd_dom_sf"/>
</dbReference>
<dbReference type="Pfam" id="PF01315">
    <property type="entry name" value="Ald_Xan_dh_C"/>
    <property type="match status" value="1"/>
</dbReference>
<dbReference type="GO" id="GO:0051537">
    <property type="term" value="F:2 iron, 2 sulfur cluster binding"/>
    <property type="evidence" value="ECO:0007669"/>
    <property type="project" value="InterPro"/>
</dbReference>
<dbReference type="Gene3D" id="3.30.365.10">
    <property type="entry name" value="Aldehyde oxidase/xanthine dehydrogenase, molybdopterin binding domain"/>
    <property type="match status" value="4"/>
</dbReference>
<dbReference type="InterPro" id="IPR036010">
    <property type="entry name" value="2Fe-2S_ferredoxin-like_sf"/>
</dbReference>
<dbReference type="SUPFAM" id="SSF56003">
    <property type="entry name" value="Molybdenum cofactor-binding domain"/>
    <property type="match status" value="1"/>
</dbReference>
<evidence type="ECO:0000256" key="3">
    <source>
        <dbReference type="ARBA" id="ARBA00022723"/>
    </source>
</evidence>
<evidence type="ECO:0000259" key="6">
    <source>
        <dbReference type="PROSITE" id="PS51085"/>
    </source>
</evidence>
<dbReference type="SUPFAM" id="SSF54292">
    <property type="entry name" value="2Fe-2S ferredoxin-like"/>
    <property type="match status" value="1"/>
</dbReference>
<dbReference type="AlphaFoldDB" id="A0A1B2I2E4"/>
<dbReference type="STRING" id="1197717.BED41_02975"/>
<gene>
    <name evidence="7" type="ORF">BED41_02975</name>
</gene>
<dbReference type="PANTHER" id="PTHR11908">
    <property type="entry name" value="XANTHINE DEHYDROGENASE"/>
    <property type="match status" value="1"/>
</dbReference>
<dbReference type="SMART" id="SM01008">
    <property type="entry name" value="Ald_Xan_dh_C"/>
    <property type="match status" value="1"/>
</dbReference>
<dbReference type="InterPro" id="IPR046867">
    <property type="entry name" value="AldOxase/xan_DH_MoCoBD2"/>
</dbReference>
<dbReference type="InterPro" id="IPR008274">
    <property type="entry name" value="AldOxase/xan_DH_MoCoBD1"/>
</dbReference>
<dbReference type="InterPro" id="IPR016208">
    <property type="entry name" value="Ald_Oxase/xanthine_DH-like"/>
</dbReference>
<keyword evidence="5" id="KW-0408">Iron</keyword>
<evidence type="ECO:0000256" key="4">
    <source>
        <dbReference type="ARBA" id="ARBA00023002"/>
    </source>
</evidence>
<keyword evidence="3" id="KW-0479">Metal-binding</keyword>
<accession>A0A1B2I2E4</accession>
<dbReference type="PROSITE" id="PS00197">
    <property type="entry name" value="2FE2S_FER_1"/>
    <property type="match status" value="1"/>
</dbReference>
<name>A0A1B2I2E4_9BACT</name>
<dbReference type="SUPFAM" id="SSF54665">
    <property type="entry name" value="CO dehydrogenase molybdoprotein N-domain-like"/>
    <property type="match status" value="1"/>
</dbReference>
<evidence type="ECO:0000313" key="8">
    <source>
        <dbReference type="Proteomes" id="UP000093044"/>
    </source>
</evidence>
<sequence>MFVTMIKRNFVINGTLKFVTFEEGDTLADLLRRLGLRSVKIGCNAGQCGSCSVLVDGDVVRSCIKKAKDIKEHSAIETLEGMGTAKALHPLQQAFITYGAVQCGFCTPGFLMSAKALLQANPNPTRQEVREWFNKHRNICRCTGYKPIVDSVMAAAAVMRGEASMEDITYHYEEGADIYGTSHPRPGSLAKVLGVCDYGEDFAAQMSDEALHLAVVQAKVHHANILGIEYNEAENMPGVVKVITAADVKGSNILRIIPPLGSPHYYSDGLDHPIICDKKIFRYGDVVAVVAAHTRKQARMAAEKVKVIYEELPAYLTFMEAAAKDAIRVHEQSPNVYIEQPLFKGGDTREIFKTSEYSAEGSFSTTRQPHLPIEPDTAQAYWGEDGVMMIHCKSQNLYGNIAALADSIGLSKGKIRLVQNTVGGSFGYSMSAQMPALVAVCAMATDKPVSLTLSYPEHQHYTGKRSASYTNARLACDKDGKITALEFHMGIDHGAYSDASTTLTTKTIRFLGYPYNVPNIRGLSQMCFSNGNFGIAFRAFGSPQAYMASESLIDMLAAEAGIDPFEFRYINAAREGDLSPNSMSYRNYPMREMLDLMRPYYKQWKEEAKRKNTADKKYGVGVSFGGYHVGKSHDSAEVALELNEDGSVSHYNTWEEMGQGADIGTLAHTYRCLRELNLRPEQIHLVQNDTGTCPNTGSASSSRSHHMAGWATKIAADKLLDAMRKPDGSFRSYSEMIREGIPTKYFGKYESPSDVGHIDKNTGHGFDSVGQNFILNLAEVEVDVKTGKAKVLRYRIVSDIGIVGNRLAVTGQALGGMSHCVGFALTENYEDMKRHGTMAGAGIPSINDIPDDAEVVFNETPREYGPQNSTGCSESYQSCGHVAVLNAIYDATGVRIYTLPAAPEKIKEAMNALNRGEAVRQERWDLGCDMFERLNHFEAKATAEKLK</sequence>
<dbReference type="Pfam" id="PF02738">
    <property type="entry name" value="MoCoBD_1"/>
    <property type="match status" value="1"/>
</dbReference>
<dbReference type="Pfam" id="PF01799">
    <property type="entry name" value="Fer2_2"/>
    <property type="match status" value="1"/>
</dbReference>
<dbReference type="SUPFAM" id="SSF47741">
    <property type="entry name" value="CO dehydrogenase ISP C-domain like"/>
    <property type="match status" value="1"/>
</dbReference>
<dbReference type="InterPro" id="IPR006058">
    <property type="entry name" value="2Fe2S_fd_BS"/>
</dbReference>
<dbReference type="InterPro" id="IPR000674">
    <property type="entry name" value="Ald_Oxase/Xan_DH_a/b"/>
</dbReference>
<dbReference type="EMBL" id="CP016757">
    <property type="protein sequence ID" value="ANZ44140.1"/>
    <property type="molecule type" value="Genomic_DNA"/>
</dbReference>
<dbReference type="Gene3D" id="1.10.150.120">
    <property type="entry name" value="[2Fe-2S]-binding domain"/>
    <property type="match status" value="1"/>
</dbReference>
<keyword evidence="8" id="KW-1185">Reference proteome</keyword>
<dbReference type="InterPro" id="IPR001041">
    <property type="entry name" value="2Fe-2S_ferredoxin-type"/>
</dbReference>
<dbReference type="NCBIfam" id="NF045668">
    <property type="entry name" value="pterin_aldehy"/>
    <property type="match status" value="1"/>
</dbReference>
<organism evidence="7 8">
    <name type="scientific">Cloacibacillus porcorum</name>
    <dbReference type="NCBI Taxonomy" id="1197717"/>
    <lineage>
        <taxon>Bacteria</taxon>
        <taxon>Thermotogati</taxon>
        <taxon>Synergistota</taxon>
        <taxon>Synergistia</taxon>
        <taxon>Synergistales</taxon>
        <taxon>Synergistaceae</taxon>
        <taxon>Cloacibacillus</taxon>
    </lineage>
</organism>
<evidence type="ECO:0000313" key="7">
    <source>
        <dbReference type="EMBL" id="ANZ44140.1"/>
    </source>
</evidence>
<dbReference type="InterPro" id="IPR036856">
    <property type="entry name" value="Ald_Oxase/Xan_DH_a/b_sf"/>
</dbReference>
<dbReference type="InterPro" id="IPR012675">
    <property type="entry name" value="Beta-grasp_dom_sf"/>
</dbReference>
<dbReference type="Gene3D" id="3.10.20.30">
    <property type="match status" value="1"/>
</dbReference>
<dbReference type="Pfam" id="PF00111">
    <property type="entry name" value="Fer2"/>
    <property type="match status" value="1"/>
</dbReference>
<dbReference type="Gene3D" id="3.90.1170.50">
    <property type="entry name" value="Aldehyde oxidase/xanthine dehydrogenase, a/b hammerhead"/>
    <property type="match status" value="1"/>
</dbReference>
<dbReference type="InterPro" id="IPR037165">
    <property type="entry name" value="AldOxase/xan_DH_Mopterin-bd_sf"/>
</dbReference>
<dbReference type="GO" id="GO:0016491">
    <property type="term" value="F:oxidoreductase activity"/>
    <property type="evidence" value="ECO:0007669"/>
    <property type="project" value="UniProtKB-KW"/>
</dbReference>
<dbReference type="CDD" id="cd00207">
    <property type="entry name" value="fer2"/>
    <property type="match status" value="1"/>
</dbReference>
<dbReference type="PIRSF" id="PIRSF000127">
    <property type="entry name" value="Xanthine_DH"/>
    <property type="match status" value="1"/>
</dbReference>
<evidence type="ECO:0000256" key="5">
    <source>
        <dbReference type="ARBA" id="ARBA00023004"/>
    </source>
</evidence>
<dbReference type="KEGG" id="cpor:BED41_02975"/>
<dbReference type="InterPro" id="IPR002888">
    <property type="entry name" value="2Fe-2S-bd"/>
</dbReference>
<dbReference type="PANTHER" id="PTHR11908:SF132">
    <property type="entry name" value="ALDEHYDE OXIDASE 1-RELATED"/>
    <property type="match status" value="1"/>
</dbReference>
<evidence type="ECO:0000256" key="1">
    <source>
        <dbReference type="ARBA" id="ARBA00006849"/>
    </source>
</evidence>
<feature type="domain" description="2Fe-2S ferredoxin-type" evidence="6">
    <location>
        <begin position="6"/>
        <end position="82"/>
    </location>
</feature>
<dbReference type="PROSITE" id="PS51085">
    <property type="entry name" value="2FE2S_FER_2"/>
    <property type="match status" value="1"/>
</dbReference>
<keyword evidence="4" id="KW-0560">Oxidoreductase</keyword>
<reference evidence="7" key="1">
    <citation type="submission" date="2016-08" db="EMBL/GenBank/DDBJ databases">
        <title>Complete genome of Cloacibacillus porcorum.</title>
        <authorList>
            <person name="Looft T."/>
            <person name="Bayles D.O."/>
            <person name="Alt D.P."/>
        </authorList>
    </citation>
    <scope>NUCLEOTIDE SEQUENCE [LARGE SCALE GENOMIC DNA]</scope>
    <source>
        <strain evidence="7">CL-84</strain>
    </source>
</reference>
<dbReference type="GO" id="GO:0005506">
    <property type="term" value="F:iron ion binding"/>
    <property type="evidence" value="ECO:0007669"/>
    <property type="project" value="InterPro"/>
</dbReference>
<proteinExistence type="inferred from homology"/>
<protein>
    <submittedName>
        <fullName evidence="7">Aldehyde oxidoreductase</fullName>
    </submittedName>
</protein>
<dbReference type="Pfam" id="PF20256">
    <property type="entry name" value="MoCoBD_2"/>
    <property type="match status" value="1"/>
</dbReference>
<keyword evidence="2" id="KW-0500">Molybdenum</keyword>
<dbReference type="Proteomes" id="UP000093044">
    <property type="component" value="Chromosome"/>
</dbReference>
<comment type="similarity">
    <text evidence="1">Belongs to the xanthine dehydrogenase family.</text>
</comment>